<keyword evidence="1 7" id="KW-0808">Transferase</keyword>
<evidence type="ECO:0000256" key="2">
    <source>
        <dbReference type="ARBA" id="ARBA00022741"/>
    </source>
</evidence>
<feature type="transmembrane region" description="Helical" evidence="5">
    <location>
        <begin position="261"/>
        <end position="282"/>
    </location>
</feature>
<proteinExistence type="predicted"/>
<keyword evidence="5" id="KW-0472">Membrane</keyword>
<reference evidence="7 8" key="1">
    <citation type="journal article" date="2016" name="Genome Announc.">
        <title>First Complete Genome Sequence of a Subdivision 6 Acidobacterium Strain.</title>
        <authorList>
            <person name="Huang S."/>
            <person name="Vieira S."/>
            <person name="Bunk B."/>
            <person name="Riedel T."/>
            <person name="Sproer C."/>
            <person name="Overmann J."/>
        </authorList>
    </citation>
    <scope>NUCLEOTIDE SEQUENCE [LARGE SCALE GENOMIC DNA]</scope>
    <source>
        <strain evidence="8">DSM 100886 HEG_-6_39</strain>
    </source>
</reference>
<dbReference type="Gene3D" id="2.30.42.10">
    <property type="match status" value="1"/>
</dbReference>
<feature type="transmembrane region" description="Helical" evidence="5">
    <location>
        <begin position="370"/>
        <end position="390"/>
    </location>
</feature>
<organism evidence="7 8">
    <name type="scientific">Luteitalea pratensis</name>
    <dbReference type="NCBI Taxonomy" id="1855912"/>
    <lineage>
        <taxon>Bacteria</taxon>
        <taxon>Pseudomonadati</taxon>
        <taxon>Acidobacteriota</taxon>
        <taxon>Vicinamibacteria</taxon>
        <taxon>Vicinamibacterales</taxon>
        <taxon>Vicinamibacteraceae</taxon>
        <taxon>Luteitalea</taxon>
    </lineage>
</organism>
<dbReference type="SMART" id="SM00220">
    <property type="entry name" value="S_TKc"/>
    <property type="match status" value="1"/>
</dbReference>
<dbReference type="PANTHER" id="PTHR43289">
    <property type="entry name" value="MITOGEN-ACTIVATED PROTEIN KINASE KINASE KINASE 20-RELATED"/>
    <property type="match status" value="1"/>
</dbReference>
<feature type="transmembrane region" description="Helical" evidence="5">
    <location>
        <begin position="298"/>
        <end position="317"/>
    </location>
</feature>
<dbReference type="KEGG" id="abac:LuPra_05385"/>
<feature type="transmembrane region" description="Helical" evidence="5">
    <location>
        <begin position="229"/>
        <end position="249"/>
    </location>
</feature>
<dbReference type="SUPFAM" id="SSF56112">
    <property type="entry name" value="Protein kinase-like (PK-like)"/>
    <property type="match status" value="1"/>
</dbReference>
<keyword evidence="8" id="KW-1185">Reference proteome</keyword>
<evidence type="ECO:0000259" key="6">
    <source>
        <dbReference type="PROSITE" id="PS50011"/>
    </source>
</evidence>
<protein>
    <submittedName>
        <fullName evidence="7">Serine/threonine-protein kinase PrkC</fullName>
        <ecNumber evidence="7">2.7.11.1</ecNumber>
    </submittedName>
</protein>
<gene>
    <name evidence="7" type="primary">prkC_39</name>
    <name evidence="7" type="ORF">LuPra_05385</name>
</gene>
<feature type="domain" description="Protein kinase" evidence="6">
    <location>
        <begin position="641"/>
        <end position="920"/>
    </location>
</feature>
<dbReference type="PROSITE" id="PS50011">
    <property type="entry name" value="PROTEIN_KINASE_DOM"/>
    <property type="match status" value="1"/>
</dbReference>
<evidence type="ECO:0000256" key="1">
    <source>
        <dbReference type="ARBA" id="ARBA00022679"/>
    </source>
</evidence>
<evidence type="ECO:0000256" key="3">
    <source>
        <dbReference type="ARBA" id="ARBA00022777"/>
    </source>
</evidence>
<feature type="transmembrane region" description="Helical" evidence="5">
    <location>
        <begin position="197"/>
        <end position="217"/>
    </location>
</feature>
<dbReference type="InterPro" id="IPR011009">
    <property type="entry name" value="Kinase-like_dom_sf"/>
</dbReference>
<dbReference type="Gene3D" id="3.30.200.20">
    <property type="entry name" value="Phosphorylase Kinase, domain 1"/>
    <property type="match status" value="1"/>
</dbReference>
<dbReference type="PANTHER" id="PTHR43289:SF6">
    <property type="entry name" value="SERINE_THREONINE-PROTEIN KINASE NEKL-3"/>
    <property type="match status" value="1"/>
</dbReference>
<evidence type="ECO:0000256" key="5">
    <source>
        <dbReference type="SAM" id="Phobius"/>
    </source>
</evidence>
<dbReference type="CDD" id="cd14014">
    <property type="entry name" value="STKc_PknB_like"/>
    <property type="match status" value="1"/>
</dbReference>
<dbReference type="InterPro" id="IPR001478">
    <property type="entry name" value="PDZ"/>
</dbReference>
<evidence type="ECO:0000313" key="8">
    <source>
        <dbReference type="Proteomes" id="UP000076079"/>
    </source>
</evidence>
<dbReference type="InterPro" id="IPR000719">
    <property type="entry name" value="Prot_kinase_dom"/>
</dbReference>
<reference evidence="8" key="2">
    <citation type="submission" date="2016-04" db="EMBL/GenBank/DDBJ databases">
        <title>First Complete Genome Sequence of a Subdivision 6 Acidobacterium.</title>
        <authorList>
            <person name="Huang S."/>
            <person name="Vieira S."/>
            <person name="Bunk B."/>
            <person name="Riedel T."/>
            <person name="Sproeer C."/>
            <person name="Overmann J."/>
        </authorList>
    </citation>
    <scope>NUCLEOTIDE SEQUENCE [LARGE SCALE GENOMIC DNA]</scope>
    <source>
        <strain evidence="8">DSM 100886 HEG_-6_39</strain>
    </source>
</reference>
<keyword evidence="3 7" id="KW-0418">Kinase</keyword>
<dbReference type="STRING" id="1855912.LuPra_05385"/>
<dbReference type="InterPro" id="IPR036034">
    <property type="entry name" value="PDZ_sf"/>
</dbReference>
<dbReference type="EC" id="2.7.11.1" evidence="7"/>
<dbReference type="SUPFAM" id="SSF50156">
    <property type="entry name" value="PDZ domain-like"/>
    <property type="match status" value="1"/>
</dbReference>
<dbReference type="Gene3D" id="1.10.510.10">
    <property type="entry name" value="Transferase(Phosphotransferase) domain 1"/>
    <property type="match status" value="1"/>
</dbReference>
<feature type="transmembrane region" description="Helical" evidence="5">
    <location>
        <begin position="12"/>
        <end position="30"/>
    </location>
</feature>
<dbReference type="PROSITE" id="PS00108">
    <property type="entry name" value="PROTEIN_KINASE_ST"/>
    <property type="match status" value="1"/>
</dbReference>
<keyword evidence="4" id="KW-0067">ATP-binding</keyword>
<accession>A0A143PVC0</accession>
<dbReference type="AlphaFoldDB" id="A0A143PVC0"/>
<dbReference type="EMBL" id="CP015136">
    <property type="protein sequence ID" value="AMY12113.1"/>
    <property type="molecule type" value="Genomic_DNA"/>
</dbReference>
<sequence length="921" mass="100983">MPSDGRTPPVVGWSLAVAAFAHVAYLALLITCDALPVVPFGFVPHFDGRQVTVEQVQPATLAARGGLRPHDRLRRANGQVLEGRVDWQRMRVQLDPSRPLELDIERDGHPLKLRLPLSAGLGEWWSEPVRPGLIAFRGAEVIVLGLALLVAYRRSSQPSALLGAWLLASFGTLSVALPGRMFFFWQELPQPLEALLWVPFATSFATGPLLFAFFAVFPRRALSPTNLAVSLLPGVAAVGWFVFVGRHLNQPLGAATGLPDAIPWVFATWCFYALAAIGLLIAQHRRLENLTDRRRTGVLLGGLGTGVTAGVAFLAIYKLDEGPIFGNPLLTVLALGWLAGPAAFAYAILRHRLFDLPLIVRQGVRYALARRLLDALIPLVGALLVIEAVLHRNQPLSEMVQARWWWYALAVLALAVIRRRREHWLAALDRHFFRERYDAERLLQSVVTQIDRASAFESVAPVVVQQIDEALHPVFVDVLRHAPGEGLFTAATDSAPRRLALPASLAVIGVLSVLRKPLAISLGDTAWVRHQLPLEERTLLLERGVELLVPVFGDDGRELPIALVVLGPRRSEEPYNTDDLELLSTIAQRLGLLLARSHGDARRLAECDSCGRCFDEGATLCTHDGDRLSVRPGSRMLNGRYRLERRRGRGGMGTVYEATDDVLDRKVAVKVIREDLASTAFGRGAPGRVEARFRREARAAAGFAHAHVVRVYDFGVDHERQPFLVMELLEGETLRQRLAAGAPLAPQETLLVLRGLCAALDAAHRRGLVHRDLKPENVFLQQQEHGFITKVLDFGLARAFAADWPAAPGDDTKLTSAGLMIGTLDYMAPEQLAGDVVSPSWDLWALAVIAHEMLTTRHPFRRTVVVGNGLASTIGDVTTGDAVSILPPAAATFFDAALSSDRTRRPPDPMAFLAKCEEMLA</sequence>
<dbReference type="SMART" id="SM00228">
    <property type="entry name" value="PDZ"/>
    <property type="match status" value="1"/>
</dbReference>
<dbReference type="GO" id="GO:0004674">
    <property type="term" value="F:protein serine/threonine kinase activity"/>
    <property type="evidence" value="ECO:0007669"/>
    <property type="project" value="UniProtKB-EC"/>
</dbReference>
<name>A0A143PVC0_LUTPR</name>
<feature type="transmembrane region" description="Helical" evidence="5">
    <location>
        <begin position="164"/>
        <end position="185"/>
    </location>
</feature>
<feature type="transmembrane region" description="Helical" evidence="5">
    <location>
        <begin position="329"/>
        <end position="349"/>
    </location>
</feature>
<dbReference type="GO" id="GO:0005524">
    <property type="term" value="F:ATP binding"/>
    <property type="evidence" value="ECO:0007669"/>
    <property type="project" value="UniProtKB-KW"/>
</dbReference>
<evidence type="ECO:0000313" key="7">
    <source>
        <dbReference type="EMBL" id="AMY12113.1"/>
    </source>
</evidence>
<dbReference type="Pfam" id="PF00069">
    <property type="entry name" value="Pkinase"/>
    <property type="match status" value="1"/>
</dbReference>
<dbReference type="InterPro" id="IPR008271">
    <property type="entry name" value="Ser/Thr_kinase_AS"/>
</dbReference>
<keyword evidence="2" id="KW-0547">Nucleotide-binding</keyword>
<keyword evidence="5" id="KW-1133">Transmembrane helix</keyword>
<dbReference type="Proteomes" id="UP000076079">
    <property type="component" value="Chromosome"/>
</dbReference>
<keyword evidence="5" id="KW-0812">Transmembrane</keyword>
<evidence type="ECO:0000256" key="4">
    <source>
        <dbReference type="ARBA" id="ARBA00022840"/>
    </source>
</evidence>